<comment type="subcellular location">
    <subcellularLocation>
        <location evidence="1">Secreted</location>
    </subcellularLocation>
</comment>
<keyword evidence="2" id="KW-0964">Secreted</keyword>
<reference evidence="3" key="2">
    <citation type="submission" date="2020-09" db="EMBL/GenBank/DDBJ databases">
        <authorList>
            <person name="Sun Q."/>
            <person name="Kim S."/>
        </authorList>
    </citation>
    <scope>NUCLEOTIDE SEQUENCE</scope>
    <source>
        <strain evidence="3">KCTC 23310</strain>
    </source>
</reference>
<dbReference type="RefSeq" id="WP_189412344.1">
    <property type="nucleotide sequence ID" value="NZ_BMYJ01000009.1"/>
</dbReference>
<dbReference type="Pfam" id="PF00353">
    <property type="entry name" value="HemolysinCabind"/>
    <property type="match status" value="3"/>
</dbReference>
<evidence type="ECO:0000313" key="4">
    <source>
        <dbReference type="Proteomes" id="UP000638981"/>
    </source>
</evidence>
<evidence type="ECO:0000256" key="2">
    <source>
        <dbReference type="ARBA" id="ARBA00022525"/>
    </source>
</evidence>
<dbReference type="GO" id="GO:0005509">
    <property type="term" value="F:calcium ion binding"/>
    <property type="evidence" value="ECO:0007669"/>
    <property type="project" value="InterPro"/>
</dbReference>
<organism evidence="3 4">
    <name type="scientific">Neogemmobacter tilapiae</name>
    <dbReference type="NCBI Taxonomy" id="875041"/>
    <lineage>
        <taxon>Bacteria</taxon>
        <taxon>Pseudomonadati</taxon>
        <taxon>Pseudomonadota</taxon>
        <taxon>Alphaproteobacteria</taxon>
        <taxon>Rhodobacterales</taxon>
        <taxon>Paracoccaceae</taxon>
        <taxon>Neogemmobacter</taxon>
    </lineage>
</organism>
<keyword evidence="4" id="KW-1185">Reference proteome</keyword>
<dbReference type="GO" id="GO:0005576">
    <property type="term" value="C:extracellular region"/>
    <property type="evidence" value="ECO:0007669"/>
    <property type="project" value="UniProtKB-SubCell"/>
</dbReference>
<evidence type="ECO:0000256" key="1">
    <source>
        <dbReference type="ARBA" id="ARBA00004613"/>
    </source>
</evidence>
<sequence>MVERILDPSGSMDADLRDPGDGSGLDNDLVWVVSYAGIAPALHNIYTGAGTDVIDTYDANANNGHLIHAGSGNDTVYGGRAADSALDSSGNDFYDLGDGNDSAYVGKGNDVYRGGAGTYDSVVFLYTYADNGNYTLATNGVTFDLAKTGAQNLGALGRDQFSGFENVAGTHSADRLFGSGAANQLDGYDGNDLLAGRGGSDLITGGQGQDRLIGGAGADSIMLFESLRARDTIVYSSLSDSGPGVSYSRLDRIQDFDARNIAAGDKIDLRALDAVAGTAANEAFQYRGSGEFGSAQGEVRVRFLNGAYLVEVDTDGDVAAEMAFRVYVALGSLDRQDFLL</sequence>
<accession>A0A918TT98</accession>
<dbReference type="InterPro" id="IPR011049">
    <property type="entry name" value="Serralysin-like_metalloprot_C"/>
</dbReference>
<dbReference type="PRINTS" id="PR00313">
    <property type="entry name" value="CABNDNGRPT"/>
</dbReference>
<dbReference type="InterPro" id="IPR018511">
    <property type="entry name" value="Hemolysin-typ_Ca-bd_CS"/>
</dbReference>
<evidence type="ECO:0008006" key="5">
    <source>
        <dbReference type="Google" id="ProtNLM"/>
    </source>
</evidence>
<proteinExistence type="predicted"/>
<dbReference type="EMBL" id="BMYJ01000009">
    <property type="protein sequence ID" value="GHC62548.1"/>
    <property type="molecule type" value="Genomic_DNA"/>
</dbReference>
<dbReference type="SUPFAM" id="SSF51120">
    <property type="entry name" value="beta-Roll"/>
    <property type="match status" value="2"/>
</dbReference>
<dbReference type="InterPro" id="IPR001343">
    <property type="entry name" value="Hemolysn_Ca-bd"/>
</dbReference>
<gene>
    <name evidence="3" type="ORF">GCM10007315_28300</name>
</gene>
<evidence type="ECO:0000313" key="3">
    <source>
        <dbReference type="EMBL" id="GHC62548.1"/>
    </source>
</evidence>
<dbReference type="PROSITE" id="PS00330">
    <property type="entry name" value="HEMOLYSIN_CALCIUM"/>
    <property type="match status" value="2"/>
</dbReference>
<dbReference type="InterPro" id="IPR050557">
    <property type="entry name" value="RTX_toxin/Mannuronan_C5-epim"/>
</dbReference>
<dbReference type="PANTHER" id="PTHR38340">
    <property type="entry name" value="S-LAYER PROTEIN"/>
    <property type="match status" value="1"/>
</dbReference>
<dbReference type="Gene3D" id="2.150.10.10">
    <property type="entry name" value="Serralysin-like metalloprotease, C-terminal"/>
    <property type="match status" value="2"/>
</dbReference>
<reference evidence="3" key="1">
    <citation type="journal article" date="2014" name="Int. J. Syst. Evol. Microbiol.">
        <title>Complete genome sequence of Corynebacterium casei LMG S-19264T (=DSM 44701T), isolated from a smear-ripened cheese.</title>
        <authorList>
            <consortium name="US DOE Joint Genome Institute (JGI-PGF)"/>
            <person name="Walter F."/>
            <person name="Albersmeier A."/>
            <person name="Kalinowski J."/>
            <person name="Ruckert C."/>
        </authorList>
    </citation>
    <scope>NUCLEOTIDE SEQUENCE</scope>
    <source>
        <strain evidence="3">KCTC 23310</strain>
    </source>
</reference>
<protein>
    <recommendedName>
        <fullName evidence="5">Calcium-binding protein</fullName>
    </recommendedName>
</protein>
<dbReference type="PANTHER" id="PTHR38340:SF1">
    <property type="entry name" value="S-LAYER PROTEIN"/>
    <property type="match status" value="1"/>
</dbReference>
<comment type="caution">
    <text evidence="3">The sequence shown here is derived from an EMBL/GenBank/DDBJ whole genome shotgun (WGS) entry which is preliminary data.</text>
</comment>
<dbReference type="AlphaFoldDB" id="A0A918TT98"/>
<name>A0A918TT98_9RHOB</name>
<dbReference type="Proteomes" id="UP000638981">
    <property type="component" value="Unassembled WGS sequence"/>
</dbReference>